<dbReference type="InterPro" id="IPR039615">
    <property type="entry name" value="PKS"/>
</dbReference>
<dbReference type="EMBL" id="JAINDJ010000004">
    <property type="protein sequence ID" value="KAG9451279.1"/>
    <property type="molecule type" value="Genomic_DNA"/>
</dbReference>
<evidence type="ECO:0000313" key="2">
    <source>
        <dbReference type="EMBL" id="KAG9451279.1"/>
    </source>
</evidence>
<accession>A0AAV7ERR9</accession>
<proteinExistence type="predicted"/>
<evidence type="ECO:0000256" key="1">
    <source>
        <dbReference type="SAM" id="MobiDB-lite"/>
    </source>
</evidence>
<organism evidence="2 3">
    <name type="scientific">Aristolochia fimbriata</name>
    <name type="common">White veined hardy Dutchman's pipe vine</name>
    <dbReference type="NCBI Taxonomy" id="158543"/>
    <lineage>
        <taxon>Eukaryota</taxon>
        <taxon>Viridiplantae</taxon>
        <taxon>Streptophyta</taxon>
        <taxon>Embryophyta</taxon>
        <taxon>Tracheophyta</taxon>
        <taxon>Spermatophyta</taxon>
        <taxon>Magnoliopsida</taxon>
        <taxon>Magnoliidae</taxon>
        <taxon>Piperales</taxon>
        <taxon>Aristolochiaceae</taxon>
        <taxon>Aristolochia</taxon>
    </lineage>
</organism>
<dbReference type="PANTHER" id="PTHR33781">
    <property type="entry name" value="PROTEIN PHYTOCHROME KINASE SUBSTRATE 1-RELATED"/>
    <property type="match status" value="1"/>
</dbReference>
<protein>
    <submittedName>
        <fullName evidence="2">Uncharacterized protein</fullName>
    </submittedName>
</protein>
<comment type="caution">
    <text evidence="2">The sequence shown here is derived from an EMBL/GenBank/DDBJ whole genome shotgun (WGS) entry which is preliminary data.</text>
</comment>
<reference evidence="2 3" key="1">
    <citation type="submission" date="2021-07" db="EMBL/GenBank/DDBJ databases">
        <title>The Aristolochia fimbriata genome: insights into angiosperm evolution, floral development and chemical biosynthesis.</title>
        <authorList>
            <person name="Jiao Y."/>
        </authorList>
    </citation>
    <scope>NUCLEOTIDE SEQUENCE [LARGE SCALE GENOMIC DNA]</scope>
    <source>
        <strain evidence="2">IBCAS-2021</strain>
        <tissue evidence="2">Leaf</tissue>
    </source>
</reference>
<sequence>MGPTKEPMESVVVAPSGIVTTWDLREPSAYEQTRMNELISTVHRCGPGSLRDYERSDLKPEWSSFPGPSVITLGTLLRTTSMATVTITAPANANLSPNFTVNSKGDHFRDASFSYLAEPVYQISLGSRRYTPDGEISIFDAEKYFKGGGGGGGILDDDDRNSMKPERVEIPGKIRSGTGTPSTCSELSWNSQSALLRGIRRDMNLQKQGSGKRFFGGFGCNCSGKKSVDIDEKDGEGKNPGRKIVDLGAPHCTDVLMKESFKIGRISAAPPIRLREDETEYVMRFDNKGAANGKREDRFAFPAISRRVIGDEEPRMSLDVFGSPLLGKNMDPSEHRRLMMLPYSGQVPEKISENPSGDGGDDDVCSDSSSDLFELGGLPGPQPALSRQGSDGGFSCMAPTEASIEWSVVTASAAAYSVAGSEYGDPRPPPPPPPLAGKVGKVSMVKEAQMRRQSGSLLGCKSSKAVNVAAGALKTATDSRRRLRSEPGNGAPQIAIYGSPQSVSRSHSPRALRAVRLI</sequence>
<feature type="region of interest" description="Disordered" evidence="1">
    <location>
        <begin position="477"/>
        <end position="509"/>
    </location>
</feature>
<dbReference type="PANTHER" id="PTHR33781:SF4">
    <property type="entry name" value="PROTEIN PHYTOCHROME KINASE SUBSTRATE 1"/>
    <property type="match status" value="1"/>
</dbReference>
<name>A0AAV7ERR9_ARIFI</name>
<feature type="region of interest" description="Disordered" evidence="1">
    <location>
        <begin position="345"/>
        <end position="392"/>
    </location>
</feature>
<gene>
    <name evidence="2" type="ORF">H6P81_011244</name>
</gene>
<keyword evidence="3" id="KW-1185">Reference proteome</keyword>
<dbReference type="Proteomes" id="UP000825729">
    <property type="component" value="Unassembled WGS sequence"/>
</dbReference>
<dbReference type="AlphaFoldDB" id="A0AAV7ERR9"/>
<evidence type="ECO:0000313" key="3">
    <source>
        <dbReference type="Proteomes" id="UP000825729"/>
    </source>
</evidence>
<dbReference type="GO" id="GO:0009638">
    <property type="term" value="P:phototropism"/>
    <property type="evidence" value="ECO:0007669"/>
    <property type="project" value="InterPro"/>
</dbReference>